<dbReference type="InterPro" id="IPR002734">
    <property type="entry name" value="RibDG_C"/>
</dbReference>
<dbReference type="AlphaFoldDB" id="A0A1C3V575"/>
<dbReference type="GO" id="GO:0009231">
    <property type="term" value="P:riboflavin biosynthetic process"/>
    <property type="evidence" value="ECO:0007669"/>
    <property type="project" value="InterPro"/>
</dbReference>
<protein>
    <submittedName>
        <fullName evidence="2">RibD C-terminal domain-containing protein</fullName>
    </submittedName>
</protein>
<dbReference type="PANTHER" id="PTHR38011">
    <property type="entry name" value="DIHYDROFOLATE REDUCTASE FAMILY PROTEIN (AFU_ORTHOLOGUE AFUA_8G06820)"/>
    <property type="match status" value="1"/>
</dbReference>
<keyword evidence="3" id="KW-1185">Reference proteome</keyword>
<evidence type="ECO:0000259" key="1">
    <source>
        <dbReference type="Pfam" id="PF01872"/>
    </source>
</evidence>
<dbReference type="SUPFAM" id="SSF53597">
    <property type="entry name" value="Dihydrofolate reductase-like"/>
    <property type="match status" value="1"/>
</dbReference>
<dbReference type="Pfam" id="PF01872">
    <property type="entry name" value="RibD_C"/>
    <property type="match status" value="1"/>
</dbReference>
<dbReference type="RefSeq" id="WP_092711254.1">
    <property type="nucleotide sequence ID" value="NZ_FMAG01000002.1"/>
</dbReference>
<evidence type="ECO:0000313" key="2">
    <source>
        <dbReference type="EMBL" id="SCB22950.1"/>
    </source>
</evidence>
<dbReference type="PANTHER" id="PTHR38011:SF12">
    <property type="entry name" value="BIFUNCTIONAL DEAMINASE-REDUCTASE DOMAIN PROTEIN"/>
    <property type="match status" value="1"/>
</dbReference>
<feature type="domain" description="Bacterial bifunctional deaminase-reductase C-terminal" evidence="1">
    <location>
        <begin position="11"/>
        <end position="205"/>
    </location>
</feature>
<dbReference type="OrthoDB" id="2313602at2"/>
<accession>A0A1C3V575</accession>
<reference evidence="3" key="1">
    <citation type="submission" date="2016-08" db="EMBL/GenBank/DDBJ databases">
        <authorList>
            <person name="Varghese N."/>
            <person name="Submissions Spin"/>
        </authorList>
    </citation>
    <scope>NUCLEOTIDE SEQUENCE [LARGE SCALE GENOMIC DNA]</scope>
    <source>
        <strain evidence="3">HAMBI 2975</strain>
    </source>
</reference>
<organism evidence="2 3">
    <name type="scientific">Rhizobium multihospitium</name>
    <dbReference type="NCBI Taxonomy" id="410764"/>
    <lineage>
        <taxon>Bacteria</taxon>
        <taxon>Pseudomonadati</taxon>
        <taxon>Pseudomonadota</taxon>
        <taxon>Alphaproteobacteria</taxon>
        <taxon>Hyphomicrobiales</taxon>
        <taxon>Rhizobiaceae</taxon>
        <taxon>Rhizobium/Agrobacterium group</taxon>
        <taxon>Rhizobium</taxon>
    </lineage>
</organism>
<evidence type="ECO:0000313" key="3">
    <source>
        <dbReference type="Proteomes" id="UP000199101"/>
    </source>
</evidence>
<dbReference type="InterPro" id="IPR024072">
    <property type="entry name" value="DHFR-like_dom_sf"/>
</dbReference>
<dbReference type="GO" id="GO:0008703">
    <property type="term" value="F:5-amino-6-(5-phosphoribosylamino)uracil reductase activity"/>
    <property type="evidence" value="ECO:0007669"/>
    <property type="project" value="InterPro"/>
</dbReference>
<dbReference type="EMBL" id="FMAG01000002">
    <property type="protein sequence ID" value="SCB22950.1"/>
    <property type="molecule type" value="Genomic_DNA"/>
</dbReference>
<dbReference type="Proteomes" id="UP000199101">
    <property type="component" value="Unassembled WGS sequence"/>
</dbReference>
<sequence length="213" mass="23085">MSKVRVAGFSLSIDGFGAGPEQSLNDPLGKRGPELFEWFFPTQTFQAMFGKEGETEGADAKYAALANTGFGAFILGRNMFGPIRDEWPDENWKGWWGDNPPYHAPTYILTHYPREPIVMEGGTTFYFVTGGIEEALTQAKAAAGGKDIKIGGGVSTVRQYLQAGLVDEIHYAISPVLLGKGETMFAGIDLPSLGFHVTAHEATAKATHILLKK</sequence>
<dbReference type="Gene3D" id="3.40.430.10">
    <property type="entry name" value="Dihydrofolate Reductase, subunit A"/>
    <property type="match status" value="1"/>
</dbReference>
<dbReference type="InterPro" id="IPR050765">
    <property type="entry name" value="Riboflavin_Biosynth_HTPR"/>
</dbReference>
<name>A0A1C3V575_9HYPH</name>
<dbReference type="STRING" id="410764.GA0061103_3257"/>
<gene>
    <name evidence="2" type="ORF">GA0061103_3257</name>
</gene>
<proteinExistence type="predicted"/>